<name>A0AAV1YWH2_9ARAC</name>
<feature type="domain" description="SH2" evidence="14">
    <location>
        <begin position="328"/>
        <end position="438"/>
    </location>
</feature>
<evidence type="ECO:0000256" key="4">
    <source>
        <dbReference type="ARBA" id="ARBA00022737"/>
    </source>
</evidence>
<dbReference type="Pfam" id="PF17887">
    <property type="entry name" value="Jak1_Phl"/>
    <property type="match status" value="1"/>
</dbReference>
<dbReference type="Gene3D" id="1.10.510.10">
    <property type="entry name" value="Transferase(Phosphotransferase) domain 1"/>
    <property type="match status" value="2"/>
</dbReference>
<dbReference type="AlphaFoldDB" id="A0AAV1YWH2"/>
<accession>A0AAV1YWH2</accession>
<reference evidence="17 18" key="1">
    <citation type="submission" date="2024-04" db="EMBL/GenBank/DDBJ databases">
        <authorList>
            <person name="Rising A."/>
            <person name="Reimegard J."/>
            <person name="Sonavane S."/>
            <person name="Akerstrom W."/>
            <person name="Nylinder S."/>
            <person name="Hedman E."/>
            <person name="Kallberg Y."/>
        </authorList>
    </citation>
    <scope>NUCLEOTIDE SEQUENCE [LARGE SCALE GENOMIC DNA]</scope>
</reference>
<keyword evidence="18" id="KW-1185">Reference proteome</keyword>
<dbReference type="InterPro" id="IPR001245">
    <property type="entry name" value="Ser-Thr/Tyr_kinase_cat_dom"/>
</dbReference>
<dbReference type="PROSITE" id="PS00107">
    <property type="entry name" value="PROTEIN_KINASE_ATP"/>
    <property type="match status" value="1"/>
</dbReference>
<dbReference type="SMART" id="SM00219">
    <property type="entry name" value="TyrKc"/>
    <property type="match status" value="2"/>
</dbReference>
<evidence type="ECO:0000256" key="7">
    <source>
        <dbReference type="ARBA" id="ARBA00022840"/>
    </source>
</evidence>
<keyword evidence="4" id="KW-0677">Repeat</keyword>
<dbReference type="PANTHER" id="PTHR45807:SF7">
    <property type="entry name" value="TYROSINE-PROTEIN KINASE HOPSCOTCH"/>
    <property type="match status" value="1"/>
</dbReference>
<keyword evidence="3" id="KW-0808">Transferase</keyword>
<proteinExistence type="predicted"/>
<evidence type="ECO:0000256" key="8">
    <source>
        <dbReference type="ARBA" id="ARBA00022999"/>
    </source>
</evidence>
<evidence type="ECO:0000313" key="17">
    <source>
        <dbReference type="EMBL" id="CAL1263364.1"/>
    </source>
</evidence>
<evidence type="ECO:0000256" key="9">
    <source>
        <dbReference type="ARBA" id="ARBA00023137"/>
    </source>
</evidence>
<dbReference type="GO" id="GO:0009887">
    <property type="term" value="P:animal organ morphogenesis"/>
    <property type="evidence" value="ECO:0007669"/>
    <property type="project" value="UniProtKB-ARBA"/>
</dbReference>
<protein>
    <recommendedName>
        <fullName evidence="1">non-specific protein-tyrosine kinase</fullName>
        <ecNumber evidence="1">2.7.10.2</ecNumber>
    </recommendedName>
</protein>
<dbReference type="CDD" id="cd00192">
    <property type="entry name" value="PTKc"/>
    <property type="match status" value="1"/>
</dbReference>
<dbReference type="PANTHER" id="PTHR45807">
    <property type="entry name" value="TYROSINE-PROTEIN KINASE HOPSCOTCH"/>
    <property type="match status" value="1"/>
</dbReference>
<dbReference type="GO" id="GO:0071944">
    <property type="term" value="C:cell periphery"/>
    <property type="evidence" value="ECO:0007669"/>
    <property type="project" value="UniProtKB-ARBA"/>
</dbReference>
<feature type="domain" description="Protein kinase" evidence="15">
    <location>
        <begin position="864"/>
        <end position="1132"/>
    </location>
</feature>
<dbReference type="GO" id="GO:0005126">
    <property type="term" value="F:cytokine receptor binding"/>
    <property type="evidence" value="ECO:0007669"/>
    <property type="project" value="TreeGrafter"/>
</dbReference>
<evidence type="ECO:0000256" key="3">
    <source>
        <dbReference type="ARBA" id="ARBA00022679"/>
    </source>
</evidence>
<dbReference type="EC" id="2.7.10.2" evidence="1"/>
<evidence type="ECO:0000259" key="16">
    <source>
        <dbReference type="PROSITE" id="PS50057"/>
    </source>
</evidence>
<evidence type="ECO:0000313" key="18">
    <source>
        <dbReference type="Proteomes" id="UP001497382"/>
    </source>
</evidence>
<dbReference type="PRINTS" id="PR00109">
    <property type="entry name" value="TYRKINASE"/>
</dbReference>
<keyword evidence="9" id="KW-0829">Tyrosine-protein kinase</keyword>
<keyword evidence="8 11" id="KW-0727">SH2 domain</keyword>
<dbReference type="InterPro" id="IPR051286">
    <property type="entry name" value="JAK"/>
</dbReference>
<dbReference type="Pfam" id="PF18379">
    <property type="entry name" value="FERM_F1"/>
    <property type="match status" value="1"/>
</dbReference>
<dbReference type="InterPro" id="IPR041381">
    <property type="entry name" value="JAK1-3/TYK2_PHL_dom"/>
</dbReference>
<dbReference type="GO" id="GO:0005829">
    <property type="term" value="C:cytosol"/>
    <property type="evidence" value="ECO:0007669"/>
    <property type="project" value="TreeGrafter"/>
</dbReference>
<gene>
    <name evidence="17" type="ORF">LARSCL_LOCUS1459</name>
</gene>
<keyword evidence="5 12" id="KW-0547">Nucleotide-binding</keyword>
<dbReference type="SUPFAM" id="SSF56112">
    <property type="entry name" value="Protein kinase-like (PK-like)"/>
    <property type="match status" value="2"/>
</dbReference>
<dbReference type="InterPro" id="IPR000719">
    <property type="entry name" value="Prot_kinase_dom"/>
</dbReference>
<evidence type="ECO:0000256" key="11">
    <source>
        <dbReference type="PROSITE-ProRule" id="PRU00191"/>
    </source>
</evidence>
<feature type="domain" description="Protein kinase" evidence="15">
    <location>
        <begin position="478"/>
        <end position="731"/>
    </location>
</feature>
<dbReference type="InterPro" id="IPR020635">
    <property type="entry name" value="Tyr_kinase_cat_dom"/>
</dbReference>
<dbReference type="SMART" id="SM00295">
    <property type="entry name" value="B41"/>
    <property type="match status" value="1"/>
</dbReference>
<dbReference type="GO" id="GO:0048731">
    <property type="term" value="P:system development"/>
    <property type="evidence" value="ECO:0007669"/>
    <property type="project" value="UniProtKB-ARBA"/>
</dbReference>
<dbReference type="InterPro" id="IPR017441">
    <property type="entry name" value="Protein_kinase_ATP_BS"/>
</dbReference>
<dbReference type="InterPro" id="IPR000299">
    <property type="entry name" value="FERM_domain"/>
</dbReference>
<keyword evidence="6" id="KW-0418">Kinase</keyword>
<sequence>MVGIIRINFYTGNEPLDFSGNASYLAEDLVIESCKYLYIGPVARHLFGLWNFSESLWFPSNKEVKVLNGDIKNFYLRLRFRTPSITSLKEKTDASTLNYFFRQAHIDFLEGRIPELYHGNLRESALGLVATDIICEMIEENVTVEGMKSYKKIFIPQILRKNPLSDGFLHEPLRKAVARGLVNAKNNSEFVKENYLQGLTELVPDYGTETYTVLIEKAENGKLFEVELVVNPYHPDYPGLRMRLKKCKGEWTHICDIENLCYISMRSDETVEISRQNGVPQYIQFSDTAQRHSFVSLLDGYYRLSEKWTFNLCKDLPTPSLLKLRAMKCHGPVSVSFAHRKLEEKSIVPRKPEEKSIHDVGCYIIRECEFMYDVYYVDVWISTKSEGSESISTFKIIKDDEGMFVLEGWNESFKTIPQLLSYHANENKLNFQRCIPPSEYDESNLLLCRKQKQGFSSLKTRGDCSCTAQCIPHDAIMFSQDVPSMPGKLAIVAQARLRRSCTDSRAVAVKMLRKETKVTHLKDFLAQCDKMLYWQHDAIVSTVGMILTNPTALVMEWLPYGPLDKYLENRTDVQEVDLIEAAYHLARALWYLDVQQMVHGNIRCHNMLVASHGESCFKVKLADPSIITYTDADIHWIPPECYDNYSKASKSILADVYAYGTTVWQIVSRGGKPMPLLTPKQAKEHYLKNLGLCIPSTCQDEMGKLIEECWFRDPDNRKQPQSIVRDVNSILYQIYDSRRTHSYAVVDEKAMTKVESPEKPPLPTRRPPVKDSSKSILKKIKWPVTAPFRGFNYNALSQSRSTLNASSANSTTSFLTEDRENDEDSFDEHSHTNSLISICDAFPSEIPLDNHIRDQSSIISSHNLKIDRKIGEGFYGEVLKAEYFNPVLLTSEVVAVKRIKAKDPTQQLRVNELHAEMKIMKSLCHKNIVKIIGLVEDPETMLVMEYVDNGSLLCHLQSYKNKEPKLESKELLRFALGVAEGMEYLETQNIVHRDLAARNILVGSNDAIKISDFGLAQEIKDHYYRMTTDRNIPIRWYALEAIVASKFSHKSDVWSYGITLWEIFSYGDNPQIENVPDSALHAALIEGKRLGLPPECPALVYLLMRKCWEPKSSDRPSFSEIIVTLNSIRSELCS</sequence>
<dbReference type="GO" id="GO:0035556">
    <property type="term" value="P:intracellular signal transduction"/>
    <property type="evidence" value="ECO:0007669"/>
    <property type="project" value="TreeGrafter"/>
</dbReference>
<keyword evidence="7 12" id="KW-0067">ATP-binding</keyword>
<comment type="catalytic activity">
    <reaction evidence="10">
        <text>L-tyrosyl-[protein] + ATP = O-phospho-L-tyrosyl-[protein] + ADP + H(+)</text>
        <dbReference type="Rhea" id="RHEA:10596"/>
        <dbReference type="Rhea" id="RHEA-COMP:10136"/>
        <dbReference type="Rhea" id="RHEA-COMP:20101"/>
        <dbReference type="ChEBI" id="CHEBI:15378"/>
        <dbReference type="ChEBI" id="CHEBI:30616"/>
        <dbReference type="ChEBI" id="CHEBI:46858"/>
        <dbReference type="ChEBI" id="CHEBI:61978"/>
        <dbReference type="ChEBI" id="CHEBI:456216"/>
        <dbReference type="EC" id="2.7.10.2"/>
    </reaction>
</comment>
<dbReference type="EMBL" id="CAXIEN010000008">
    <property type="protein sequence ID" value="CAL1263364.1"/>
    <property type="molecule type" value="Genomic_DNA"/>
</dbReference>
<dbReference type="InterPro" id="IPR041155">
    <property type="entry name" value="FERM_F1"/>
</dbReference>
<dbReference type="PROSITE" id="PS00109">
    <property type="entry name" value="PROTEIN_KINASE_TYR"/>
    <property type="match status" value="1"/>
</dbReference>
<dbReference type="GO" id="GO:0030154">
    <property type="term" value="P:cell differentiation"/>
    <property type="evidence" value="ECO:0007669"/>
    <property type="project" value="TreeGrafter"/>
</dbReference>
<feature type="region of interest" description="Disordered" evidence="13">
    <location>
        <begin position="752"/>
        <end position="774"/>
    </location>
</feature>
<dbReference type="PROSITE" id="PS50001">
    <property type="entry name" value="SH2"/>
    <property type="match status" value="1"/>
</dbReference>
<evidence type="ECO:0000256" key="6">
    <source>
        <dbReference type="ARBA" id="ARBA00022777"/>
    </source>
</evidence>
<comment type="caution">
    <text evidence="17">The sequence shown here is derived from an EMBL/GenBank/DDBJ whole genome shotgun (WGS) entry which is preliminary data.</text>
</comment>
<evidence type="ECO:0000256" key="13">
    <source>
        <dbReference type="SAM" id="MobiDB-lite"/>
    </source>
</evidence>
<dbReference type="Proteomes" id="UP001497382">
    <property type="component" value="Unassembled WGS sequence"/>
</dbReference>
<dbReference type="Gene3D" id="3.30.505.10">
    <property type="entry name" value="SH2 domain"/>
    <property type="match status" value="1"/>
</dbReference>
<evidence type="ECO:0000259" key="15">
    <source>
        <dbReference type="PROSITE" id="PS50011"/>
    </source>
</evidence>
<dbReference type="InterPro" id="IPR011009">
    <property type="entry name" value="Kinase-like_dom_sf"/>
</dbReference>
<evidence type="ECO:0000256" key="12">
    <source>
        <dbReference type="PROSITE-ProRule" id="PRU10141"/>
    </source>
</evidence>
<evidence type="ECO:0000256" key="2">
    <source>
        <dbReference type="ARBA" id="ARBA00022553"/>
    </source>
</evidence>
<evidence type="ECO:0000259" key="14">
    <source>
        <dbReference type="PROSITE" id="PS50001"/>
    </source>
</evidence>
<dbReference type="GO" id="GO:0005524">
    <property type="term" value="F:ATP binding"/>
    <property type="evidence" value="ECO:0007669"/>
    <property type="project" value="UniProtKB-UniRule"/>
</dbReference>
<feature type="region of interest" description="Disordered" evidence="13">
    <location>
        <begin position="807"/>
        <end position="829"/>
    </location>
</feature>
<dbReference type="PROSITE" id="PS50011">
    <property type="entry name" value="PROTEIN_KINASE_DOM"/>
    <property type="match status" value="2"/>
</dbReference>
<dbReference type="GO" id="GO:0007259">
    <property type="term" value="P:cell surface receptor signaling pathway via JAK-STAT"/>
    <property type="evidence" value="ECO:0007669"/>
    <property type="project" value="TreeGrafter"/>
</dbReference>
<dbReference type="InterPro" id="IPR008266">
    <property type="entry name" value="Tyr_kinase_AS"/>
</dbReference>
<dbReference type="FunFam" id="1.10.510.10:FF:000554">
    <property type="entry name" value="Predicted protein"/>
    <property type="match status" value="1"/>
</dbReference>
<dbReference type="InterPro" id="IPR036860">
    <property type="entry name" value="SH2_dom_sf"/>
</dbReference>
<keyword evidence="2" id="KW-0597">Phosphoprotein</keyword>
<dbReference type="Pfam" id="PF21990">
    <property type="entry name" value="SH2_1"/>
    <property type="match status" value="1"/>
</dbReference>
<dbReference type="GO" id="GO:0019221">
    <property type="term" value="P:cytokine-mediated signaling pathway"/>
    <property type="evidence" value="ECO:0007669"/>
    <property type="project" value="TreeGrafter"/>
</dbReference>
<dbReference type="Pfam" id="PF07714">
    <property type="entry name" value="PK_Tyr_Ser-Thr"/>
    <property type="match status" value="2"/>
</dbReference>
<dbReference type="PROSITE" id="PS50057">
    <property type="entry name" value="FERM_3"/>
    <property type="match status" value="1"/>
</dbReference>
<feature type="domain" description="FERM" evidence="16">
    <location>
        <begin position="3"/>
        <end position="309"/>
    </location>
</feature>
<evidence type="ECO:0000256" key="1">
    <source>
        <dbReference type="ARBA" id="ARBA00011903"/>
    </source>
</evidence>
<organism evidence="17 18">
    <name type="scientific">Larinioides sclopetarius</name>
    <dbReference type="NCBI Taxonomy" id="280406"/>
    <lineage>
        <taxon>Eukaryota</taxon>
        <taxon>Metazoa</taxon>
        <taxon>Ecdysozoa</taxon>
        <taxon>Arthropoda</taxon>
        <taxon>Chelicerata</taxon>
        <taxon>Arachnida</taxon>
        <taxon>Araneae</taxon>
        <taxon>Araneomorphae</taxon>
        <taxon>Entelegynae</taxon>
        <taxon>Araneoidea</taxon>
        <taxon>Araneidae</taxon>
        <taxon>Larinioides</taxon>
    </lineage>
</organism>
<evidence type="ECO:0000256" key="10">
    <source>
        <dbReference type="ARBA" id="ARBA00051245"/>
    </source>
</evidence>
<dbReference type="InterPro" id="IPR000980">
    <property type="entry name" value="SH2"/>
</dbReference>
<dbReference type="GO" id="GO:0004715">
    <property type="term" value="F:non-membrane spanning protein tyrosine kinase activity"/>
    <property type="evidence" value="ECO:0007669"/>
    <property type="project" value="UniProtKB-EC"/>
</dbReference>
<evidence type="ECO:0000256" key="5">
    <source>
        <dbReference type="ARBA" id="ARBA00022741"/>
    </source>
</evidence>
<dbReference type="SUPFAM" id="SSF55550">
    <property type="entry name" value="SH2 domain"/>
    <property type="match status" value="1"/>
</dbReference>
<feature type="binding site" evidence="12">
    <location>
        <position position="897"/>
    </location>
    <ligand>
        <name>ATP</name>
        <dbReference type="ChEBI" id="CHEBI:30616"/>
    </ligand>
</feature>
<dbReference type="InterPro" id="IPR019749">
    <property type="entry name" value="Band_41_domain"/>
</dbReference>